<protein>
    <submittedName>
        <fullName evidence="2">Uncharacterized protein</fullName>
    </submittedName>
</protein>
<feature type="coiled-coil region" evidence="1">
    <location>
        <begin position="82"/>
        <end position="113"/>
    </location>
</feature>
<comment type="caution">
    <text evidence="2">The sequence shown here is derived from an EMBL/GenBank/DDBJ whole genome shotgun (WGS) entry which is preliminary data.</text>
</comment>
<keyword evidence="3" id="KW-1185">Reference proteome</keyword>
<accession>A0A835JLS1</accession>
<keyword evidence="1" id="KW-0175">Coiled coil</keyword>
<evidence type="ECO:0000256" key="1">
    <source>
        <dbReference type="SAM" id="Coils"/>
    </source>
</evidence>
<organism evidence="2 3">
    <name type="scientific">Salix dunnii</name>
    <dbReference type="NCBI Taxonomy" id="1413687"/>
    <lineage>
        <taxon>Eukaryota</taxon>
        <taxon>Viridiplantae</taxon>
        <taxon>Streptophyta</taxon>
        <taxon>Embryophyta</taxon>
        <taxon>Tracheophyta</taxon>
        <taxon>Spermatophyta</taxon>
        <taxon>Magnoliopsida</taxon>
        <taxon>eudicotyledons</taxon>
        <taxon>Gunneridae</taxon>
        <taxon>Pentapetalae</taxon>
        <taxon>rosids</taxon>
        <taxon>fabids</taxon>
        <taxon>Malpighiales</taxon>
        <taxon>Salicaceae</taxon>
        <taxon>Saliceae</taxon>
        <taxon>Salix</taxon>
    </lineage>
</organism>
<name>A0A835JLS1_9ROSI</name>
<proteinExistence type="predicted"/>
<dbReference type="PANTHER" id="PTHR43939">
    <property type="entry name" value="COILED-COIL DOMAIN-CONTAINING PROTEIN 158"/>
    <property type="match status" value="1"/>
</dbReference>
<reference evidence="2 3" key="1">
    <citation type="submission" date="2020-10" db="EMBL/GenBank/DDBJ databases">
        <title>Plant Genome Project.</title>
        <authorList>
            <person name="Zhang R.-G."/>
        </authorList>
    </citation>
    <scope>NUCLEOTIDE SEQUENCE [LARGE SCALE GENOMIC DNA]</scope>
    <source>
        <strain evidence="2">FAFU-HL-1</strain>
        <tissue evidence="2">Leaf</tissue>
    </source>
</reference>
<feature type="coiled-coil region" evidence="1">
    <location>
        <begin position="887"/>
        <end position="949"/>
    </location>
</feature>
<feature type="coiled-coil region" evidence="1">
    <location>
        <begin position="1415"/>
        <end position="1487"/>
    </location>
</feature>
<sequence>MSESKEQNGVIAAENEQLNGVAAAHTNQGEKKCVQEGEEMHHVESKEDMFEDATDDIEENQFQEIVDNATELQDHGASSPSIDVLKAILDKTLQEKQSLSTELKEERESIVREVSILCHELKGLADKQSLPAADGNREEIMAGNDTSLLREMLSECSQFVKVALDERLRTEGVIRELNQRIEDLTVKAQAEEGVEAVADRMLASLGMAVNPGELLDYSVMGKLAHVERSGSLLLEHYSWMLYEIDQLRVCLTEGGYNFEGQEPFGPALVFAAARGELVELKRKEVDMVEKLGHLEDESRNLVEQVEKEKIMAEAVNEELGRVKVELEQEKNRFANTKEKLSMAVTKGKALVQQRDSLKHALAEKTSDLDKCLVELQEKSSVIEAAEICKGELVKCESLVASLQETLAQRNAISESLEEVFSQIDVHEGLKMMDVVERLKWLVNEVTSLRGMLLEKNAIFENFEEILSHNNVSKEETDLIERLRWFVNLNSSLEETLSQRNKIIDYLEEIFSQISVPVELQSVDTVEKLKWLVEERNALKDNLLEFHRLKDALSLIDLPETASSSDLKTRIGWLKESVSQSKDEINELREELGRTKTSAQNEIDRLSTLLSAELQEKEYIKMELDVLERNFEELHQASSEKHQMVQMLLQRSGITTDSLEPYQTYSDLPLLIDRCFEKIKEESNSSPDTSAVAEVFESMQSLLYVRDQELMLCEKLLEEDMLVRSEVINLSGELKVASLGLATLKEEKDALQKDLERTEEKSAFLRDKLSLAVKKGKGLVQDRENLKLLVEEKKSEVGNLKLELQKQESMVTDCRDEINRLSADLEKIPKLEADLDAAKDQCNQLEQFLLESNNMLQRVIESIDGIVLPVASDFEEPVQKVNWLGGYLNECQQARIHMEQDLEKAREETNTLASELEDAQRAMKSLEDALSAAENQISQLSEEKGEMEVAKRTVELDLQKAIDETTAQTSKFTEACATIKSLEDSLSLAENNISMITKEREEVQLSRASTEAELEKLREDITIQTSKLTEAFRTVKSLEDALSQAETDVSLLTQQNNCVQDERSNLENELKKLTEEADSQTGKLTAALSTIKSLEDASSKASNDISVLEDEKRISQQKISMLNSKLNTCMDELAGTSGSLESRSVELMHHLGDLQIIMKNESLLSMVRQHFEKQFESLKNIDLILNDITVHFDDTDLEALKSFYVMEEDSCVTQPFPHDLGNRVNSGIDNDQVNAVDVNNIPLYFKETVEELQLRNRNLAENFEGFSIFTNEFIEALLRKLRISRDVVSSFFENMGSLKEKMKNTELLKEEHEKTIAELEQDRKILLSACINATRELQFEVKNKVLELSSIPELENLNLNPIQEACEAGAEEREHQQRLDEKEYSMIAEKLSLAATRVQTLAKLFESTSNVAAATIEDLQNKLVESTATSEKSTEKCVILKNRVLEFETDVEALQNSCKELRLKLKDYQAMEEKWKEQEAELSALRGNLLVKDQEAEEPLMSVSQLKTLFEKISRIEIPFADSEVGGLEPHSSVDVKKLFYIVDSISDLYNQLNTSSYEKEELQSILSTRNLEIEHLKEETETHFRNRQDYEKMKNEMSELFFGLEKLFDIFGDHGFVGEQKSSSGQRLLPALEKQILALLLEVDNSKSHADDLNTKLRGSQIVIDELSYKIKVLEDSLQSRTAQPEIVQERSIYEAPPPTGSEISEIEDAWVSPLFPSVQLCGPLEVPVTVPDASKNLASCFSCRDSADKCNMPVCFAFQFLNMLSLMGTAGTSKGSVGKNGVSPVASSSASAAHVRTMRKGSTDHLALNVDLESDSLITHKETDEDKGHVFKSLNTSGLIPKQGKSFADRIDGIWVSGGRVLMSRPRARLGLIAYWLFLHLWLLGTILNNKIDGWNIYKPFTWRSFDRRVEEERDANSALDANSAASLQNTVSNIVSRSDVLQACPFTSGLLIASLGQPLWDLSTAMLLLYLQAWSYQWLLMHRAI</sequence>
<feature type="coiled-coil region" evidence="1">
    <location>
        <begin position="733"/>
        <end position="847"/>
    </location>
</feature>
<gene>
    <name evidence="2" type="ORF">SADUNF_Sadunf10G0018100</name>
</gene>
<evidence type="ECO:0000313" key="3">
    <source>
        <dbReference type="Proteomes" id="UP000657918"/>
    </source>
</evidence>
<dbReference type="PANTHER" id="PTHR43939:SF68">
    <property type="entry name" value="CENTROSOMAL PROTEIN OF 290 KDA-LIKE"/>
    <property type="match status" value="1"/>
</dbReference>
<dbReference type="Proteomes" id="UP000657918">
    <property type="component" value="Unassembled WGS sequence"/>
</dbReference>
<dbReference type="EMBL" id="JADGMS010000010">
    <property type="protein sequence ID" value="KAF9673380.1"/>
    <property type="molecule type" value="Genomic_DNA"/>
</dbReference>
<dbReference type="OrthoDB" id="10255522at2759"/>
<feature type="coiled-coil region" evidence="1">
    <location>
        <begin position="978"/>
        <end position="1110"/>
    </location>
</feature>
<feature type="coiled-coil region" evidence="1">
    <location>
        <begin position="1294"/>
        <end position="1335"/>
    </location>
</feature>
<feature type="coiled-coil region" evidence="1">
    <location>
        <begin position="277"/>
        <end position="343"/>
    </location>
</feature>
<feature type="coiled-coil region" evidence="1">
    <location>
        <begin position="570"/>
        <end position="608"/>
    </location>
</feature>
<evidence type="ECO:0000313" key="2">
    <source>
        <dbReference type="EMBL" id="KAF9673380.1"/>
    </source>
</evidence>
<dbReference type="SUPFAM" id="SSF57997">
    <property type="entry name" value="Tropomyosin"/>
    <property type="match status" value="1"/>
</dbReference>